<evidence type="ECO:0000313" key="2">
    <source>
        <dbReference type="Proteomes" id="UP000012153"/>
    </source>
</evidence>
<dbReference type="EMBL" id="AHOP02000031">
    <property type="protein sequence ID" value="EMO40549.1"/>
    <property type="molecule type" value="Genomic_DNA"/>
</dbReference>
<gene>
    <name evidence="1" type="ORF">LEP1GSC186_4202</name>
</gene>
<protein>
    <submittedName>
        <fullName evidence="1">Uncharacterized protein</fullName>
    </submittedName>
</protein>
<sequence length="38" mass="4425">MLKNSIVKKLTKLLQSTVSMKQKLSGKLIIQQLYFIKM</sequence>
<name>M6UHK5_9LEPT</name>
<evidence type="ECO:0000313" key="1">
    <source>
        <dbReference type="EMBL" id="EMO40549.1"/>
    </source>
</evidence>
<organism evidence="1 2">
    <name type="scientific">Leptospira noguchii serovar Autumnalis str. ZUN142</name>
    <dbReference type="NCBI Taxonomy" id="1085540"/>
    <lineage>
        <taxon>Bacteria</taxon>
        <taxon>Pseudomonadati</taxon>
        <taxon>Spirochaetota</taxon>
        <taxon>Spirochaetia</taxon>
        <taxon>Leptospirales</taxon>
        <taxon>Leptospiraceae</taxon>
        <taxon>Leptospira</taxon>
    </lineage>
</organism>
<dbReference type="AlphaFoldDB" id="M6UHK5"/>
<accession>M6UHK5</accession>
<proteinExistence type="predicted"/>
<comment type="caution">
    <text evidence="1">The sequence shown here is derived from an EMBL/GenBank/DDBJ whole genome shotgun (WGS) entry which is preliminary data.</text>
</comment>
<dbReference type="Proteomes" id="UP000012153">
    <property type="component" value="Unassembled WGS sequence"/>
</dbReference>
<reference evidence="1 2" key="1">
    <citation type="submission" date="2013-01" db="EMBL/GenBank/DDBJ databases">
        <authorList>
            <person name="Harkins D.M."/>
            <person name="Durkin A.S."/>
            <person name="Brinkac L.M."/>
            <person name="Haft D.H."/>
            <person name="Selengut J.D."/>
            <person name="Sanka R."/>
            <person name="DePew J."/>
            <person name="Purushe J."/>
            <person name="Matthias M.A."/>
            <person name="Vinetz J.M."/>
            <person name="Sutton G.G."/>
            <person name="Nierman W.C."/>
            <person name="Fouts D.E."/>
        </authorList>
    </citation>
    <scope>NUCLEOTIDE SEQUENCE [LARGE SCALE GENOMIC DNA]</scope>
    <source>
        <strain evidence="1 2">ZUN142</strain>
    </source>
</reference>